<evidence type="ECO:0000313" key="2">
    <source>
        <dbReference type="EMBL" id="KAJ6697376.1"/>
    </source>
</evidence>
<organism evidence="2 3">
    <name type="scientific">Salix viminalis</name>
    <name type="common">Common osier</name>
    <name type="synonym">Basket willow</name>
    <dbReference type="NCBI Taxonomy" id="40686"/>
    <lineage>
        <taxon>Eukaryota</taxon>
        <taxon>Viridiplantae</taxon>
        <taxon>Streptophyta</taxon>
        <taxon>Embryophyta</taxon>
        <taxon>Tracheophyta</taxon>
        <taxon>Spermatophyta</taxon>
        <taxon>Magnoliopsida</taxon>
        <taxon>eudicotyledons</taxon>
        <taxon>Gunneridae</taxon>
        <taxon>Pentapetalae</taxon>
        <taxon>rosids</taxon>
        <taxon>fabids</taxon>
        <taxon>Malpighiales</taxon>
        <taxon>Salicaceae</taxon>
        <taxon>Saliceae</taxon>
        <taxon>Salix</taxon>
    </lineage>
</organism>
<dbReference type="EMBL" id="JAPFFL010000010">
    <property type="protein sequence ID" value="KAJ6697376.1"/>
    <property type="molecule type" value="Genomic_DNA"/>
</dbReference>
<protein>
    <submittedName>
        <fullName evidence="2">Uncharacterized protein</fullName>
    </submittedName>
</protein>
<reference evidence="2" key="2">
    <citation type="journal article" date="2023" name="Int. J. Mol. Sci.">
        <title>De Novo Assembly and Annotation of 11 Diverse Shrub Willow (Salix) Genomes Reveals Novel Gene Organization in Sex-Linked Regions.</title>
        <authorList>
            <person name="Hyden B."/>
            <person name="Feng K."/>
            <person name="Yates T.B."/>
            <person name="Jawdy S."/>
            <person name="Cereghino C."/>
            <person name="Smart L.B."/>
            <person name="Muchero W."/>
        </authorList>
    </citation>
    <scope>NUCLEOTIDE SEQUENCE [LARGE SCALE GENOMIC DNA]</scope>
    <source>
        <tissue evidence="2">Shoot tip</tissue>
    </source>
</reference>
<sequence length="117" mass="12884">MLVAKLVVAVAFAAVLLMGLAVLLLATCFSFLRSSSSKNPRLDPSSDDQNCEKLFPLQKLIAESSFTGRLTGQNPTSQDADDVLEIKRSWERNLCRNLHGLYEGKRSDQAQMNPSVV</sequence>
<accession>A0A9Q0PZU4</accession>
<evidence type="ECO:0000256" key="1">
    <source>
        <dbReference type="SAM" id="Phobius"/>
    </source>
</evidence>
<reference evidence="2" key="1">
    <citation type="submission" date="2022-11" db="EMBL/GenBank/DDBJ databases">
        <authorList>
            <person name="Hyden B.L."/>
            <person name="Feng K."/>
            <person name="Yates T."/>
            <person name="Jawdy S."/>
            <person name="Smart L.B."/>
            <person name="Muchero W."/>
        </authorList>
    </citation>
    <scope>NUCLEOTIDE SEQUENCE</scope>
    <source>
        <tissue evidence="2">Shoot tip</tissue>
    </source>
</reference>
<keyword evidence="1" id="KW-0472">Membrane</keyword>
<comment type="caution">
    <text evidence="2">The sequence shown here is derived from an EMBL/GenBank/DDBJ whole genome shotgun (WGS) entry which is preliminary data.</text>
</comment>
<keyword evidence="1" id="KW-0812">Transmembrane</keyword>
<keyword evidence="3" id="KW-1185">Reference proteome</keyword>
<dbReference type="OrthoDB" id="10357787at2759"/>
<evidence type="ECO:0000313" key="3">
    <source>
        <dbReference type="Proteomes" id="UP001151529"/>
    </source>
</evidence>
<name>A0A9Q0PZU4_SALVM</name>
<feature type="transmembrane region" description="Helical" evidence="1">
    <location>
        <begin position="6"/>
        <end position="32"/>
    </location>
</feature>
<proteinExistence type="predicted"/>
<keyword evidence="1" id="KW-1133">Transmembrane helix</keyword>
<gene>
    <name evidence="2" type="ORF">OIU85_003720</name>
</gene>
<dbReference type="AlphaFoldDB" id="A0A9Q0PZU4"/>
<dbReference type="Proteomes" id="UP001151529">
    <property type="component" value="Chromosome 19"/>
</dbReference>